<dbReference type="RefSeq" id="WP_055043548.1">
    <property type="nucleotide sequence ID" value="NZ_LBGR01000002.1"/>
</dbReference>
<protein>
    <submittedName>
        <fullName evidence="1">CRISPR-associated RAMP family protein</fullName>
    </submittedName>
</protein>
<proteinExistence type="predicted"/>
<evidence type="ECO:0000313" key="2">
    <source>
        <dbReference type="Proteomes" id="UP000216173"/>
    </source>
</evidence>
<accession>A0A271VRK3</accession>
<reference evidence="2" key="1">
    <citation type="submission" date="2017-07" db="EMBL/GenBank/DDBJ databases">
        <authorList>
            <person name="Boucher Y."/>
            <person name="Orata F.D."/>
        </authorList>
    </citation>
    <scope>NUCLEOTIDE SEQUENCE [LARGE SCALE GENOMIC DNA]</scope>
    <source>
        <strain evidence="2">OYP9E10</strain>
    </source>
</reference>
<gene>
    <name evidence="1" type="ORF">CGU03_10755</name>
</gene>
<sequence>MTHFYNPFNFVPLNDNPNTECDTDYHSIESGESHATHQLWQPNRLSGAIFLAITNHSDLIIGGARANESETNENGSGKECIKFFKTHPNGRLDKPERLAIPANSLRGAVVSVAEAISDSAMRVLADEKYSVRMPANRAINSVGIIRKSADTGAFYIQPIALPPIKSNNQHFSVEDVAFFPSSQNFADFSWSDYVRFSFEVYAKQGDKLIELTSENIRKYGLNGHHPHVFAQKGIKLERFHGIRNKTFYYVEAPKVDEKVTQNLSQEEALDYFDVTNAGVPFLVGQRIQPLTAQTVLTEDEFQTKGSPQGYVRCILMCLGSEGRETEIANTKINEYLIPYSEQKDQLKTNPEALIRIPDSVIQSFEAIAKQTCDSGSFIKPQGWDKIDKKRDEPWKVIGGDLLYFTASKQSGELVVEKLSHSQIWRSEVTHQSLHGIMAASGHSRYLPWGSQKRKAKESKLTAAEILFGVVEDRETDKSNADEGKALATRVRFYDAISLKESLEAFETTLTLDSPKPPSPSLYLHKNDGSGVSKADLTGNASFQINGRKRYLQHQNAAVEMKQTGTEEMLTCAERITASTKPTFGFWVEFDNLTEEELSLLLLSTGARQTGNEQPFYHHLGMGKPYGFGKCEMNVLAVLLKDPEQRYNSLSSVPVYQQQLQGYTPSKENICILKKFAQCIEHPALTQFLKAPQLASRPYELNHAQNPLISQVALKQIAALANENNFTEHKIHYPMPSPQAADTKIFEWFAFNEENKQRQERRRANRPASANYQYLGKLADNGKVTPLEQMEKPTNANM</sequence>
<organism evidence="1 2">
    <name type="scientific">Vibrio metoecus</name>
    <dbReference type="NCBI Taxonomy" id="1481663"/>
    <lineage>
        <taxon>Bacteria</taxon>
        <taxon>Pseudomonadati</taxon>
        <taxon>Pseudomonadota</taxon>
        <taxon>Gammaproteobacteria</taxon>
        <taxon>Vibrionales</taxon>
        <taxon>Vibrionaceae</taxon>
        <taxon>Vibrio</taxon>
    </lineage>
</organism>
<dbReference type="InterPro" id="IPR023825">
    <property type="entry name" value="CRISPR-assoc_RAMP_BGP1436"/>
</dbReference>
<dbReference type="EMBL" id="NMSH01000014">
    <property type="protein sequence ID" value="PAR20802.1"/>
    <property type="molecule type" value="Genomic_DNA"/>
</dbReference>
<dbReference type="AlphaFoldDB" id="A0A271VRK3"/>
<dbReference type="NCBIfam" id="TIGR03986">
    <property type="entry name" value="TIGR03986 family CRISPR-associated RAMP protein"/>
    <property type="match status" value="1"/>
</dbReference>
<name>A0A271VRK3_VIBMT</name>
<comment type="caution">
    <text evidence="1">The sequence shown here is derived from an EMBL/GenBank/DDBJ whole genome shotgun (WGS) entry which is preliminary data.</text>
</comment>
<evidence type="ECO:0000313" key="1">
    <source>
        <dbReference type="EMBL" id="PAR20802.1"/>
    </source>
</evidence>
<dbReference type="Proteomes" id="UP000216173">
    <property type="component" value="Unassembled WGS sequence"/>
</dbReference>